<dbReference type="InterPro" id="IPR010982">
    <property type="entry name" value="Lambda_DNA-bd_dom_sf"/>
</dbReference>
<sequence length="94" mass="10298">MTMHHTPTPPLAGLIEARMRQLNCATAEEFAQEADVSRYAVEALLRGHDAMGIEYTPSLHALVNLSHALRTPAHELLYMLCPDALSATVWTADA</sequence>
<accession>A0AAU7U785</accession>
<reference evidence="1" key="1">
    <citation type="submission" date="2024-06" db="EMBL/GenBank/DDBJ databases">
        <title>Draft Genome Sequence of Deinococcus sonorensis Type Strain KR-87, a Biofilm Producing Representative of the Genus Deinococcus.</title>
        <authorList>
            <person name="Boren L.S."/>
            <person name="Grosso R.A."/>
            <person name="Hugenberg-Cox A.N."/>
            <person name="Hill J.T.E."/>
            <person name="Albert C.M."/>
            <person name="Tuohy J.M."/>
        </authorList>
    </citation>
    <scope>NUCLEOTIDE SEQUENCE</scope>
    <source>
        <strain evidence="1">KR-87</strain>
    </source>
</reference>
<dbReference type="RefSeq" id="WP_350242369.1">
    <property type="nucleotide sequence ID" value="NZ_CP158299.1"/>
</dbReference>
<evidence type="ECO:0000313" key="1">
    <source>
        <dbReference type="EMBL" id="XBV84331.1"/>
    </source>
</evidence>
<dbReference type="CDD" id="cd00093">
    <property type="entry name" value="HTH_XRE"/>
    <property type="match status" value="1"/>
</dbReference>
<gene>
    <name evidence="1" type="ORF">ABOD76_12860</name>
</gene>
<dbReference type="KEGG" id="dsc:ABOD76_12860"/>
<dbReference type="InterPro" id="IPR001387">
    <property type="entry name" value="Cro/C1-type_HTH"/>
</dbReference>
<proteinExistence type="predicted"/>
<dbReference type="Gene3D" id="1.10.260.40">
    <property type="entry name" value="lambda repressor-like DNA-binding domains"/>
    <property type="match status" value="1"/>
</dbReference>
<protein>
    <submittedName>
        <fullName evidence="1">Helix-turn-helix transcriptional regulator</fullName>
    </submittedName>
</protein>
<organism evidence="1">
    <name type="scientific">Deinococcus sonorensis KR-87</name>
    <dbReference type="NCBI Taxonomy" id="694439"/>
    <lineage>
        <taxon>Bacteria</taxon>
        <taxon>Thermotogati</taxon>
        <taxon>Deinococcota</taxon>
        <taxon>Deinococci</taxon>
        <taxon>Deinococcales</taxon>
        <taxon>Deinococcaceae</taxon>
        <taxon>Deinococcus</taxon>
    </lineage>
</organism>
<dbReference type="GO" id="GO:0003677">
    <property type="term" value="F:DNA binding"/>
    <property type="evidence" value="ECO:0007669"/>
    <property type="project" value="InterPro"/>
</dbReference>
<dbReference type="AlphaFoldDB" id="A0AAU7U785"/>
<dbReference type="EMBL" id="CP158299">
    <property type="protein sequence ID" value="XBV84331.1"/>
    <property type="molecule type" value="Genomic_DNA"/>
</dbReference>
<name>A0AAU7U785_9DEIO</name>